<dbReference type="Gene3D" id="3.10.20.90">
    <property type="entry name" value="Phosphatidylinositol 3-kinase Catalytic Subunit, Chain A, domain 1"/>
    <property type="match status" value="1"/>
</dbReference>
<reference evidence="2" key="1">
    <citation type="submission" date="2021-02" db="EMBL/GenBank/DDBJ databases">
        <authorList>
            <person name="Nowell W R."/>
        </authorList>
    </citation>
    <scope>NUCLEOTIDE SEQUENCE</scope>
</reference>
<comment type="caution">
    <text evidence="2">The sequence shown here is derived from an EMBL/GenBank/DDBJ whole genome shotgun (WGS) entry which is preliminary data.</text>
</comment>
<name>A0A818X5T1_9BILA</name>
<dbReference type="SUPFAM" id="SSF54236">
    <property type="entry name" value="Ubiquitin-like"/>
    <property type="match status" value="1"/>
</dbReference>
<dbReference type="InterPro" id="IPR029071">
    <property type="entry name" value="Ubiquitin-like_domsf"/>
</dbReference>
<dbReference type="AlphaFoldDB" id="A0A818X5T1"/>
<dbReference type="CDD" id="cd17039">
    <property type="entry name" value="Ubl_ubiquitin_like"/>
    <property type="match status" value="1"/>
</dbReference>
<dbReference type="Proteomes" id="UP000663836">
    <property type="component" value="Unassembled WGS sequence"/>
</dbReference>
<dbReference type="Pfam" id="PF00240">
    <property type="entry name" value="ubiquitin"/>
    <property type="match status" value="1"/>
</dbReference>
<protein>
    <recommendedName>
        <fullName evidence="1">Ubiquitin-like domain-containing protein</fullName>
    </recommendedName>
</protein>
<evidence type="ECO:0000259" key="1">
    <source>
        <dbReference type="Pfam" id="PF00240"/>
    </source>
</evidence>
<evidence type="ECO:0000313" key="2">
    <source>
        <dbReference type="EMBL" id="CAF3733017.1"/>
    </source>
</evidence>
<dbReference type="EMBL" id="CAJOBD010000892">
    <property type="protein sequence ID" value="CAF3733017.1"/>
    <property type="molecule type" value="Genomic_DNA"/>
</dbReference>
<evidence type="ECO:0000313" key="3">
    <source>
        <dbReference type="Proteomes" id="UP000663836"/>
    </source>
</evidence>
<proteinExistence type="predicted"/>
<organism evidence="2 3">
    <name type="scientific">Rotaria sordida</name>
    <dbReference type="NCBI Taxonomy" id="392033"/>
    <lineage>
        <taxon>Eukaryota</taxon>
        <taxon>Metazoa</taxon>
        <taxon>Spiralia</taxon>
        <taxon>Gnathifera</taxon>
        <taxon>Rotifera</taxon>
        <taxon>Eurotatoria</taxon>
        <taxon>Bdelloidea</taxon>
        <taxon>Philodinida</taxon>
        <taxon>Philodinidae</taxon>
        <taxon>Rotaria</taxon>
    </lineage>
</organism>
<feature type="domain" description="Ubiquitin-like" evidence="1">
    <location>
        <begin position="3"/>
        <end position="63"/>
    </location>
</feature>
<gene>
    <name evidence="2" type="ORF">JBS370_LOCUS11532</name>
</gene>
<sequence length="225" mass="25854">MARNYSFDVEPSTTIRQLKELFCKKTESEEDLPVLCLTLNKEELEEDEKTLLDYQITEDSQLNSIFLGETYRASLGFMGSRFVNVGNGKGLTRIEWSTTAPRWRRTIPGLCLEGQCSNSECEAYDRSVIMCIGYRKFDILADADETTTVCPICKQFVEPKTCAFNNCWWRYEGIQQAEAGSSKPPKKCSNEWHKVDDAYHYFDEETSGTVTWKRLVVEAVKDKPM</sequence>
<dbReference type="InterPro" id="IPR000626">
    <property type="entry name" value="Ubiquitin-like_dom"/>
</dbReference>
<accession>A0A818X5T1</accession>